<reference evidence="2 3" key="1">
    <citation type="submission" date="2020-06" db="EMBL/GenBank/DDBJ databases">
        <authorList>
            <person name="Li R."/>
            <person name="Bekaert M."/>
        </authorList>
    </citation>
    <scope>NUCLEOTIDE SEQUENCE [LARGE SCALE GENOMIC DNA]</scope>
    <source>
        <strain evidence="3">wild</strain>
    </source>
</reference>
<keyword evidence="2" id="KW-0808">Transferase</keyword>
<dbReference type="Proteomes" id="UP000507470">
    <property type="component" value="Unassembled WGS sequence"/>
</dbReference>
<keyword evidence="1" id="KW-0802">TPR repeat</keyword>
<evidence type="ECO:0000256" key="1">
    <source>
        <dbReference type="PROSITE-ProRule" id="PRU00339"/>
    </source>
</evidence>
<gene>
    <name evidence="2" type="ORF">MCOR_53329</name>
</gene>
<sequence length="428" mass="49649">MMNAVRDILASNNVFTKITSGSFGEGLQMQGSDLDVMCVLKEYCVCEEINIKNIKMHRNTAYFMIETENTQPGYVQLRLVYNGNKIINGLSGEIKGEHYFSSEYFKKRFLDEDLGFVIHGPCISDKYDLEDFAVCLHSQSWVIQAEQWITRSNTSWPGSNVKQHIIQHGVLFVPIDDMLKTVIHLNLSSKSNKIKRMFLYHMSRMRRLDTKKINYGNKQSYQQCKTCLSSLLQKLYHDAASGLIMIASFFYSRKQYDIALDILQYSLSKCTPEKLHLQMNLSHIHNELLNVHIFRKMNGVHLLKTLLVDTVCFFHDCMLIPDELNFELMICMYLIPSVVYSHFLRFLCHYHLGNTRTSLDCLLDIQITIDVSYFIENPVLKGVSYNILGIAFQLIGDKESAKQAFMQSLRLFPYREYNTAYLRLSLIC</sequence>
<dbReference type="EC" id="2.4.1.12" evidence="2"/>
<organism evidence="2 3">
    <name type="scientific">Mytilus coruscus</name>
    <name type="common">Sea mussel</name>
    <dbReference type="NCBI Taxonomy" id="42192"/>
    <lineage>
        <taxon>Eukaryota</taxon>
        <taxon>Metazoa</taxon>
        <taxon>Spiralia</taxon>
        <taxon>Lophotrochozoa</taxon>
        <taxon>Mollusca</taxon>
        <taxon>Bivalvia</taxon>
        <taxon>Autobranchia</taxon>
        <taxon>Pteriomorphia</taxon>
        <taxon>Mytilida</taxon>
        <taxon>Mytiloidea</taxon>
        <taxon>Mytilidae</taxon>
        <taxon>Mytilinae</taxon>
        <taxon>Mytilus</taxon>
    </lineage>
</organism>
<proteinExistence type="predicted"/>
<name>A0A6J8EL50_MYTCO</name>
<feature type="repeat" description="TPR" evidence="1">
    <location>
        <begin position="382"/>
        <end position="415"/>
    </location>
</feature>
<dbReference type="InterPro" id="IPR011990">
    <property type="entry name" value="TPR-like_helical_dom_sf"/>
</dbReference>
<dbReference type="Gene3D" id="1.25.40.10">
    <property type="entry name" value="Tetratricopeptide repeat domain"/>
    <property type="match status" value="1"/>
</dbReference>
<dbReference type="GO" id="GO:0016760">
    <property type="term" value="F:cellulose synthase (UDP-forming) activity"/>
    <property type="evidence" value="ECO:0007669"/>
    <property type="project" value="UniProtKB-EC"/>
</dbReference>
<dbReference type="EMBL" id="CACVKT020009266">
    <property type="protein sequence ID" value="CAC5421188.1"/>
    <property type="molecule type" value="Genomic_DNA"/>
</dbReference>
<dbReference type="PROSITE" id="PS50005">
    <property type="entry name" value="TPR"/>
    <property type="match status" value="1"/>
</dbReference>
<keyword evidence="2" id="KW-0328">Glycosyltransferase</keyword>
<evidence type="ECO:0000313" key="2">
    <source>
        <dbReference type="EMBL" id="CAC5421188.1"/>
    </source>
</evidence>
<dbReference type="AlphaFoldDB" id="A0A6J8EL50"/>
<accession>A0A6J8EL50</accession>
<dbReference type="SUPFAM" id="SSF48452">
    <property type="entry name" value="TPR-like"/>
    <property type="match status" value="1"/>
</dbReference>
<protein>
    <submittedName>
        <fullName evidence="2">CESA</fullName>
        <ecNumber evidence="2">2.4.1.12</ecNumber>
    </submittedName>
</protein>
<keyword evidence="3" id="KW-1185">Reference proteome</keyword>
<dbReference type="InterPro" id="IPR019734">
    <property type="entry name" value="TPR_rpt"/>
</dbReference>
<evidence type="ECO:0000313" key="3">
    <source>
        <dbReference type="Proteomes" id="UP000507470"/>
    </source>
</evidence>